<accession>A0A3A3GID6</accession>
<dbReference type="Proteomes" id="UP000266177">
    <property type="component" value="Unassembled WGS sequence"/>
</dbReference>
<proteinExistence type="predicted"/>
<dbReference type="AlphaFoldDB" id="A0A3A3GID6"/>
<feature type="domain" description="Double-GTPase 2" evidence="1">
    <location>
        <begin position="127"/>
        <end position="325"/>
    </location>
</feature>
<organism evidence="2 3">
    <name type="scientific">Paenibacillus thiaminolyticus</name>
    <name type="common">Bacillus thiaminolyticus</name>
    <dbReference type="NCBI Taxonomy" id="49283"/>
    <lineage>
        <taxon>Bacteria</taxon>
        <taxon>Bacillati</taxon>
        <taxon>Bacillota</taxon>
        <taxon>Bacilli</taxon>
        <taxon>Bacillales</taxon>
        <taxon>Paenibacillaceae</taxon>
        <taxon>Paenibacillus</taxon>
    </lineage>
</organism>
<name>A0A3A3GID6_PANTH</name>
<evidence type="ECO:0000313" key="2">
    <source>
        <dbReference type="EMBL" id="RJG24004.1"/>
    </source>
</evidence>
<dbReference type="Pfam" id="PF19993">
    <property type="entry name" value="DO-GTPase2"/>
    <property type="match status" value="1"/>
</dbReference>
<comment type="caution">
    <text evidence="2">The sequence shown here is derived from an EMBL/GenBank/DDBJ whole genome shotgun (WGS) entry which is preliminary data.</text>
</comment>
<sequence>MGIFDFLKRKPQQASRPLFYDIVCPFCFSKFSPEEVVFRAAHHREDDENYALQEDEKLNKYRDRFGLDTVYDMEAVIDPRDIPEEHHLYSDHVLIGLNDRYGVVTRRRLCPHCHNELPVTAGKVPSNIISIIGASQVGKSVYMTALIHTLQHTTADHFDAACMPLNAEISRKFRTMYEEPLFERGDLLASTQKEKMQEPFIFQFVFKDETKPPLTLVFFDVAGEGMVDQDYLGLHGQHIKNSAGILFMIDPLQIRSIREKIRMQYGGASDEWVPQYDEPRDVVLTLFGDFIAYQDKNKTDIPTAVVLTKSDMLQALKDEDGDYIKSNSNIFHNMVHRKYLDLTEFHNIDGEIRRFIEKVDRPFKGTMDVYFSNTAYFAVSALGSNPVNQKLQGVVSPLRVDEPFIWLLHELNYIEGREQH</sequence>
<dbReference type="OrthoDB" id="143162at2"/>
<dbReference type="EMBL" id="QYZD01000008">
    <property type="protein sequence ID" value="RJG24004.1"/>
    <property type="molecule type" value="Genomic_DNA"/>
</dbReference>
<dbReference type="SUPFAM" id="SSF52540">
    <property type="entry name" value="P-loop containing nucleoside triphosphate hydrolases"/>
    <property type="match status" value="1"/>
</dbReference>
<reference evidence="2 3" key="1">
    <citation type="submission" date="2018-09" db="EMBL/GenBank/DDBJ databases">
        <title>Paenibacillus SK2017-BO5.</title>
        <authorList>
            <person name="Piskunova J.V."/>
            <person name="Dubiley S.A."/>
            <person name="Severinov K.V."/>
        </authorList>
    </citation>
    <scope>NUCLEOTIDE SEQUENCE [LARGE SCALE GENOMIC DNA]</scope>
    <source>
        <strain evidence="2 3">BO5</strain>
    </source>
</reference>
<dbReference type="InterPro" id="IPR045528">
    <property type="entry name" value="DO-GTPase2"/>
</dbReference>
<dbReference type="RefSeq" id="WP_119793572.1">
    <property type="nucleotide sequence ID" value="NZ_QYZD01000008.1"/>
</dbReference>
<evidence type="ECO:0000259" key="1">
    <source>
        <dbReference type="Pfam" id="PF19993"/>
    </source>
</evidence>
<protein>
    <recommendedName>
        <fullName evidence="1">Double-GTPase 2 domain-containing protein</fullName>
    </recommendedName>
</protein>
<evidence type="ECO:0000313" key="3">
    <source>
        <dbReference type="Proteomes" id="UP000266177"/>
    </source>
</evidence>
<gene>
    <name evidence="2" type="ORF">DQX05_11210</name>
</gene>
<dbReference type="Gene3D" id="3.40.50.300">
    <property type="entry name" value="P-loop containing nucleotide triphosphate hydrolases"/>
    <property type="match status" value="1"/>
</dbReference>
<dbReference type="InterPro" id="IPR027417">
    <property type="entry name" value="P-loop_NTPase"/>
</dbReference>